<reference evidence="3" key="1">
    <citation type="submission" date="2006-01" db="EMBL/GenBank/DDBJ databases">
        <title>Genome of the cyst-dividing bacterium Ramlibacter tataouinensis.</title>
        <authorList>
            <person name="Barakat M."/>
            <person name="Ortet P."/>
            <person name="De Luca G."/>
            <person name="Jourlin-Castelli C."/>
            <person name="Ansaldi M."/>
            <person name="Py B."/>
            <person name="Fichant G."/>
            <person name="Coutinho P."/>
            <person name="Voulhoux R."/>
            <person name="Bastien O."/>
            <person name="Roy S."/>
            <person name="Marechal E."/>
            <person name="Henrissat B."/>
            <person name="Quentin Y."/>
            <person name="Noirot P."/>
            <person name="Filloux A."/>
            <person name="Mejean V."/>
            <person name="DuBow M."/>
            <person name="Barras F."/>
            <person name="Heulin T."/>
        </authorList>
    </citation>
    <scope>NUCLEOTIDE SEQUENCE [LARGE SCALE GENOMIC DNA]</scope>
    <source>
        <strain evidence="3">ATCC BAA-407 / DSM 14655 / LMG 21543 / TTB310</strain>
    </source>
</reference>
<dbReference type="HOGENOM" id="CLU_2481089_0_0_4"/>
<dbReference type="RefSeq" id="WP_013899411.1">
    <property type="nucleotide sequence ID" value="NC_015677.1"/>
</dbReference>
<dbReference type="Proteomes" id="UP000008385">
    <property type="component" value="Chromosome"/>
</dbReference>
<dbReference type="OrthoDB" id="8913847at2"/>
<protein>
    <submittedName>
        <fullName evidence="2">Uncharacterized protein</fullName>
    </submittedName>
</protein>
<name>F5Y391_RAMTT</name>
<sequence>MPDPKDNTKLSGDTHPPDVESDLPVQSGASDPLGAVAQPRDRPGQYGRGRGIPKAGVLTEGGGDQDDAPGADAGDGGSGGDGGGSGD</sequence>
<dbReference type="AlphaFoldDB" id="F5Y391"/>
<evidence type="ECO:0000313" key="3">
    <source>
        <dbReference type="Proteomes" id="UP000008385"/>
    </source>
</evidence>
<dbReference type="EMBL" id="CP000245">
    <property type="protein sequence ID" value="AEG91178.1"/>
    <property type="molecule type" value="Genomic_DNA"/>
</dbReference>
<feature type="region of interest" description="Disordered" evidence="1">
    <location>
        <begin position="1"/>
        <end position="87"/>
    </location>
</feature>
<organism evidence="2 3">
    <name type="scientific">Ramlibacter tataouinensis (strain ATCC BAA-407 / DSM 14655 / LMG 21543 / TTB310)</name>
    <dbReference type="NCBI Taxonomy" id="365046"/>
    <lineage>
        <taxon>Bacteria</taxon>
        <taxon>Pseudomonadati</taxon>
        <taxon>Pseudomonadota</taxon>
        <taxon>Betaproteobacteria</taxon>
        <taxon>Burkholderiales</taxon>
        <taxon>Comamonadaceae</taxon>
        <taxon>Ramlibacter</taxon>
    </lineage>
</organism>
<evidence type="ECO:0000313" key="2">
    <source>
        <dbReference type="EMBL" id="AEG91178.1"/>
    </source>
</evidence>
<evidence type="ECO:0000256" key="1">
    <source>
        <dbReference type="SAM" id="MobiDB-lite"/>
    </source>
</evidence>
<proteinExistence type="predicted"/>
<keyword evidence="3" id="KW-1185">Reference proteome</keyword>
<gene>
    <name evidence="2" type="ordered locus">Rta_01160</name>
</gene>
<reference evidence="2 3" key="2">
    <citation type="journal article" date="2011" name="PLoS ONE">
        <title>The Cyst-Dividing Bacterium Ramlibacter tataouinensis TTB310 Genome Reveals a Well-Stocked Toolbox for Adaptation to a Desert Environment.</title>
        <authorList>
            <person name="De Luca G."/>
            <person name="Barakat M."/>
            <person name="Ortet P."/>
            <person name="Fochesato S."/>
            <person name="Jourlin-Castelli C."/>
            <person name="Ansaldi M."/>
            <person name="Py B."/>
            <person name="Fichant G."/>
            <person name="Coutinho P.M."/>
            <person name="Voulhoux R."/>
            <person name="Bastien O."/>
            <person name="Marechal E."/>
            <person name="Henrissat B."/>
            <person name="Quentin Y."/>
            <person name="Noirot P."/>
            <person name="Filloux A."/>
            <person name="Mejean V."/>
            <person name="Dubow M.S."/>
            <person name="Barras F."/>
            <person name="Barbe V."/>
            <person name="Weissenbach J."/>
            <person name="Mihalcescu I."/>
            <person name="Vermeglio A."/>
            <person name="Achouak W."/>
            <person name="Heulin T."/>
        </authorList>
    </citation>
    <scope>NUCLEOTIDE SEQUENCE [LARGE SCALE GENOMIC DNA]</scope>
    <source>
        <strain evidence="3">ATCC BAA-407 / DSM 14655 / LMG 21543 / TTB310</strain>
    </source>
</reference>
<dbReference type="STRING" id="365046.Rta_01160"/>
<feature type="compositionally biased region" description="Gly residues" evidence="1">
    <location>
        <begin position="73"/>
        <end position="87"/>
    </location>
</feature>
<dbReference type="KEGG" id="rta:Rta_01160"/>
<accession>F5Y391</accession>